<comment type="similarity">
    <text evidence="3">Belongs to the cytochrome c oxidase IV family.</text>
</comment>
<keyword evidence="11" id="KW-0175">Coiled coil</keyword>
<accession>A0A0H5C5W4</accession>
<dbReference type="AlphaFoldDB" id="A0A0H5C5W4"/>
<dbReference type="Gene3D" id="1.10.442.10">
    <property type="entry name" value="Cytochrome c oxidase subunit IV"/>
    <property type="match status" value="1"/>
</dbReference>
<evidence type="ECO:0000256" key="12">
    <source>
        <dbReference type="SAM" id="Phobius"/>
    </source>
</evidence>
<evidence type="ECO:0000256" key="4">
    <source>
        <dbReference type="ARBA" id="ARBA00022692"/>
    </source>
</evidence>
<evidence type="ECO:0000256" key="7">
    <source>
        <dbReference type="ARBA" id="ARBA00022989"/>
    </source>
</evidence>
<keyword evidence="5" id="KW-0999">Mitochondrion inner membrane</keyword>
<evidence type="ECO:0000256" key="11">
    <source>
        <dbReference type="SAM" id="Coils"/>
    </source>
</evidence>
<dbReference type="InterPro" id="IPR004203">
    <property type="entry name" value="Cyt_c_oxidase_su4_fam"/>
</dbReference>
<keyword evidence="9" id="KW-0496">Mitochondrion</keyword>
<gene>
    <name evidence="13" type="ORF">BN1211_4151</name>
</gene>
<evidence type="ECO:0000256" key="9">
    <source>
        <dbReference type="ARBA" id="ARBA00023128"/>
    </source>
</evidence>
<comment type="pathway">
    <text evidence="2">Energy metabolism; oxidative phosphorylation.</text>
</comment>
<reference evidence="14" key="1">
    <citation type="journal article" date="2015" name="J. Biotechnol.">
        <title>The structure of the Cyberlindnera jadinii genome and its relation to Candida utilis analyzed by the occurrence of single nucleotide polymorphisms.</title>
        <authorList>
            <person name="Rupp O."/>
            <person name="Brinkrolf K."/>
            <person name="Buerth C."/>
            <person name="Kunigo M."/>
            <person name="Schneider J."/>
            <person name="Jaenicke S."/>
            <person name="Goesmann A."/>
            <person name="Puehler A."/>
            <person name="Jaeger K.-E."/>
            <person name="Ernst J.F."/>
        </authorList>
    </citation>
    <scope>NUCLEOTIDE SEQUENCE [LARGE SCALE GENOMIC DNA]</scope>
    <source>
        <strain evidence="14">ATCC 18201 / CBS 1600 / BCRC 20928 / JCM 3617 / NBRC 0987 / NRRL Y-1542</strain>
    </source>
</reference>
<keyword evidence="7 12" id="KW-1133">Transmembrane helix</keyword>
<dbReference type="Proteomes" id="UP000038830">
    <property type="component" value="Unassembled WGS sequence"/>
</dbReference>
<sequence>MSMIRSIKTVNVSLKSFPCIRHARLSTTSNASPDLKGIEHRWAKMKEGDQLDVLDYLNERLAQPWQDLTRDEQRALYYIYFGEWGPRSPKPQRTFAALVLGGLFAGLTSVALGVGLTNYAVDIEKDEKLKELETKLVQLQEKELALEQRQNRGWWFWK</sequence>
<evidence type="ECO:0000313" key="13">
    <source>
        <dbReference type="EMBL" id="CEP23540.1"/>
    </source>
</evidence>
<dbReference type="PANTHER" id="PTHR10707">
    <property type="entry name" value="CYTOCHROME C OXIDASE SUBUNIT IV"/>
    <property type="match status" value="1"/>
</dbReference>
<feature type="transmembrane region" description="Helical" evidence="12">
    <location>
        <begin position="95"/>
        <end position="121"/>
    </location>
</feature>
<dbReference type="GO" id="GO:0016491">
    <property type="term" value="F:oxidoreductase activity"/>
    <property type="evidence" value="ECO:0007669"/>
    <property type="project" value="UniProtKB-KW"/>
</dbReference>
<organism evidence="13 14">
    <name type="scientific">Cyberlindnera jadinii (strain ATCC 18201 / CBS 1600 / BCRC 20928 / JCM 3617 / NBRC 0987 / NRRL Y-1542)</name>
    <name type="common">Torula yeast</name>
    <name type="synonym">Candida utilis</name>
    <dbReference type="NCBI Taxonomy" id="983966"/>
    <lineage>
        <taxon>Eukaryota</taxon>
        <taxon>Fungi</taxon>
        <taxon>Dikarya</taxon>
        <taxon>Ascomycota</taxon>
        <taxon>Saccharomycotina</taxon>
        <taxon>Saccharomycetes</taxon>
        <taxon>Phaffomycetales</taxon>
        <taxon>Phaffomycetaceae</taxon>
        <taxon>Cyberlindnera</taxon>
    </lineage>
</organism>
<evidence type="ECO:0000256" key="5">
    <source>
        <dbReference type="ARBA" id="ARBA00022792"/>
    </source>
</evidence>
<name>A0A0H5C5W4_CYBJN</name>
<keyword evidence="4 12" id="KW-0812">Transmembrane</keyword>
<dbReference type="Pfam" id="PF02936">
    <property type="entry name" value="COX4"/>
    <property type="match status" value="1"/>
</dbReference>
<comment type="subcellular location">
    <subcellularLocation>
        <location evidence="1">Mitochondrion inner membrane</location>
        <topology evidence="1">Single-pass membrane protein</topology>
    </subcellularLocation>
</comment>
<dbReference type="GO" id="GO:0005743">
    <property type="term" value="C:mitochondrial inner membrane"/>
    <property type="evidence" value="ECO:0007669"/>
    <property type="project" value="UniProtKB-SubCell"/>
</dbReference>
<evidence type="ECO:0000256" key="8">
    <source>
        <dbReference type="ARBA" id="ARBA00023002"/>
    </source>
</evidence>
<feature type="coiled-coil region" evidence="11">
    <location>
        <begin position="122"/>
        <end position="149"/>
    </location>
</feature>
<dbReference type="PANTHER" id="PTHR10707:SF10">
    <property type="entry name" value="CYTOCHROME C OXIDASE SUBUNIT 4"/>
    <property type="match status" value="1"/>
</dbReference>
<dbReference type="GO" id="GO:0006123">
    <property type="term" value="P:mitochondrial electron transport, cytochrome c to oxygen"/>
    <property type="evidence" value="ECO:0007669"/>
    <property type="project" value="InterPro"/>
</dbReference>
<evidence type="ECO:0000256" key="1">
    <source>
        <dbReference type="ARBA" id="ARBA00004434"/>
    </source>
</evidence>
<keyword evidence="6" id="KW-0809">Transit peptide</keyword>
<dbReference type="SUPFAM" id="SSF81406">
    <property type="entry name" value="Mitochondrial cytochrome c oxidase subunit IV"/>
    <property type="match status" value="1"/>
</dbReference>
<dbReference type="InterPro" id="IPR036639">
    <property type="entry name" value="Cyt_c_oxidase_su4_sf"/>
</dbReference>
<protein>
    <submittedName>
        <fullName evidence="13">Uncharacterized protein</fullName>
    </submittedName>
</protein>
<evidence type="ECO:0000256" key="3">
    <source>
        <dbReference type="ARBA" id="ARBA00008135"/>
    </source>
</evidence>
<evidence type="ECO:0000256" key="6">
    <source>
        <dbReference type="ARBA" id="ARBA00022946"/>
    </source>
</evidence>
<dbReference type="EMBL" id="CDQK01000004">
    <property type="protein sequence ID" value="CEP23540.1"/>
    <property type="molecule type" value="Genomic_DNA"/>
</dbReference>
<evidence type="ECO:0000256" key="2">
    <source>
        <dbReference type="ARBA" id="ARBA00004673"/>
    </source>
</evidence>
<evidence type="ECO:0000313" key="14">
    <source>
        <dbReference type="Proteomes" id="UP000038830"/>
    </source>
</evidence>
<keyword evidence="10 12" id="KW-0472">Membrane</keyword>
<keyword evidence="8" id="KW-0560">Oxidoreductase</keyword>
<dbReference type="GO" id="GO:0045277">
    <property type="term" value="C:respiratory chain complex IV"/>
    <property type="evidence" value="ECO:0007669"/>
    <property type="project" value="InterPro"/>
</dbReference>
<evidence type="ECO:0000256" key="10">
    <source>
        <dbReference type="ARBA" id="ARBA00023136"/>
    </source>
</evidence>
<proteinExistence type="inferred from homology"/>